<evidence type="ECO:0008006" key="4">
    <source>
        <dbReference type="Google" id="ProtNLM"/>
    </source>
</evidence>
<dbReference type="OrthoDB" id="194541at2157"/>
<feature type="compositionally biased region" description="Low complexity" evidence="1">
    <location>
        <begin position="75"/>
        <end position="97"/>
    </location>
</feature>
<protein>
    <recommendedName>
        <fullName evidence="4">Glutamate--cysteine ligase</fullName>
    </recommendedName>
</protein>
<dbReference type="EMBL" id="SESI01000002">
    <property type="protein sequence ID" value="TQQ80109.1"/>
    <property type="molecule type" value="Genomic_DNA"/>
</dbReference>
<dbReference type="AlphaFoldDB" id="A0A544QMG1"/>
<name>A0A544QMG1_9EURY</name>
<dbReference type="Proteomes" id="UP000315385">
    <property type="component" value="Unassembled WGS sequence"/>
</dbReference>
<organism evidence="2 3">
    <name type="scientific">Halonotius roseus</name>
    <dbReference type="NCBI Taxonomy" id="2511997"/>
    <lineage>
        <taxon>Archaea</taxon>
        <taxon>Methanobacteriati</taxon>
        <taxon>Methanobacteriota</taxon>
        <taxon>Stenosarchaea group</taxon>
        <taxon>Halobacteria</taxon>
        <taxon>Halobacteriales</taxon>
        <taxon>Haloferacaceae</taxon>
        <taxon>Halonotius</taxon>
    </lineage>
</organism>
<evidence type="ECO:0000256" key="1">
    <source>
        <dbReference type="SAM" id="MobiDB-lite"/>
    </source>
</evidence>
<evidence type="ECO:0000313" key="3">
    <source>
        <dbReference type="Proteomes" id="UP000315385"/>
    </source>
</evidence>
<dbReference type="PANTHER" id="PTHR36510">
    <property type="entry name" value="GLUTAMATE--CYSTEINE LIGASE 2-RELATED"/>
    <property type="match status" value="1"/>
</dbReference>
<dbReference type="InterPro" id="IPR050141">
    <property type="entry name" value="GCL_type2/YbdK_subfam"/>
</dbReference>
<dbReference type="PANTHER" id="PTHR36510:SF3">
    <property type="entry name" value="CONSERVED PROTEIN"/>
    <property type="match status" value="1"/>
</dbReference>
<dbReference type="GO" id="GO:0016879">
    <property type="term" value="F:ligase activity, forming carbon-nitrogen bonds"/>
    <property type="evidence" value="ECO:0007669"/>
    <property type="project" value="TreeGrafter"/>
</dbReference>
<gene>
    <name evidence="2" type="ORF">EWF95_06330</name>
</gene>
<dbReference type="InterPro" id="IPR006336">
    <property type="entry name" value="GCS2"/>
</dbReference>
<dbReference type="Pfam" id="PF04107">
    <property type="entry name" value="GCS2"/>
    <property type="match status" value="1"/>
</dbReference>
<accession>A0A544QMG1</accession>
<evidence type="ECO:0000313" key="2">
    <source>
        <dbReference type="EMBL" id="TQQ80109.1"/>
    </source>
</evidence>
<comment type="caution">
    <text evidence="2">The sequence shown here is derived from an EMBL/GenBank/DDBJ whole genome shotgun (WGS) entry which is preliminary data.</text>
</comment>
<dbReference type="RefSeq" id="WP_142443233.1">
    <property type="nucleotide sequence ID" value="NZ_SESI01000002.1"/>
</dbReference>
<proteinExistence type="predicted"/>
<reference evidence="2 3" key="1">
    <citation type="submission" date="2019-02" db="EMBL/GenBank/DDBJ databases">
        <title>Halonotius sp. a new haloqrchaeon isolated from saline water.</title>
        <authorList>
            <person name="Duran-Viseras A."/>
            <person name="Sanchez-Porro C."/>
            <person name="Ventosa A."/>
        </authorList>
    </citation>
    <scope>NUCLEOTIDE SEQUENCE [LARGE SCALE GENOMIC DNA]</scope>
    <source>
        <strain evidence="2 3">F9-27</strain>
    </source>
</reference>
<dbReference type="SUPFAM" id="SSF55931">
    <property type="entry name" value="Glutamine synthetase/guanido kinase"/>
    <property type="match status" value="1"/>
</dbReference>
<sequence>MTDEQARTADLVQRSLSTETAATFGDRLADQADWLRDAIEAGRLDNADFAVGLELEAYAVTAGDAASDDADGDTTADSATAVSDGGQAATGGTAVADDATDPRLARLPEAVFEESTANKELGLHNVEINTDPTLLGDAGLAAQADEIRERTAAARAATADHDREIVLDAMWTLPPSEGAADYLSATTDRDGVVFADNMRQYPRYVAIDNDAIRHAGGEIGFSVPGVETAFPSILFESLATSIQPHLQIPSADDFPDYYNTAIRTLGPVLALATNSPFMPAEFYDVADPEAVVDETPHELRIAVFEQSVNQTDHAKVRVPRDIDTTTDVVDRVVADDPYAPFLREWVADDDRETLADRLWEFTHKRGTYWRWLRCVVGGDHIDDDNDTHSLRIEYRPIPTQPTVTDIVGIQALVAGVIRGLVAADHPLSTLPWDDAEESFYNAAADGIDAELAWVTADGERTTDSDAIFDELFEYARHGLGISGVSSDAIDDYLDPIEARVSAEATPSGWKKQQVRDRLANGDDLTAAIEGMQREYIQRSREDDAFVDWL</sequence>
<dbReference type="InterPro" id="IPR014746">
    <property type="entry name" value="Gln_synth/guanido_kin_cat_dom"/>
</dbReference>
<feature type="region of interest" description="Disordered" evidence="1">
    <location>
        <begin position="64"/>
        <end position="102"/>
    </location>
</feature>
<dbReference type="Gene3D" id="3.30.590.20">
    <property type="match status" value="1"/>
</dbReference>
<keyword evidence="3" id="KW-1185">Reference proteome</keyword>